<organism evidence="1 3">
    <name type="scientific">Clostridium septicum</name>
    <dbReference type="NCBI Taxonomy" id="1504"/>
    <lineage>
        <taxon>Bacteria</taxon>
        <taxon>Bacillati</taxon>
        <taxon>Bacillota</taxon>
        <taxon>Clostridia</taxon>
        <taxon>Eubacteriales</taxon>
        <taxon>Clostridiaceae</taxon>
        <taxon>Clostridium</taxon>
    </lineage>
</organism>
<evidence type="ECO:0000313" key="1">
    <source>
        <dbReference type="EMBL" id="AYE33977.1"/>
    </source>
</evidence>
<dbReference type="KEGG" id="csep:CP523_05575"/>
<dbReference type="GeneID" id="303560143"/>
<name>A0A9N7PLL1_CLOSE</name>
<dbReference type="AlphaFoldDB" id="A0A9N7PLL1"/>
<sequence>MNIDFFELKYLITDSFYSEILKNKYSFEQSAGICYEAFDEYINSEAIESIISISEIIRLKIRHQVELTQYDIDNIKKVLILFKAMNVEKILNTSEYEYLEEDIQTIEYQYNKLEK</sequence>
<protein>
    <submittedName>
        <fullName evidence="1">Uncharacterized protein</fullName>
    </submittedName>
</protein>
<dbReference type="RefSeq" id="WP_120140636.1">
    <property type="nucleotide sequence ID" value="NZ_CP023671.1"/>
</dbReference>
<accession>A0A9N7PLL1</accession>
<reference evidence="1 3" key="1">
    <citation type="submission" date="2017-09" db="EMBL/GenBank/DDBJ databases">
        <authorList>
            <person name="Thomas P."/>
            <person name="Seyboldt C."/>
        </authorList>
    </citation>
    <scope>NUCLEOTIDE SEQUENCE [LARGE SCALE GENOMIC DNA]</scope>
    <source>
        <strain evidence="1 3">DSM 7534</strain>
    </source>
</reference>
<proteinExistence type="predicted"/>
<dbReference type="EMBL" id="CP023671">
    <property type="protein sequence ID" value="AYE33977.1"/>
    <property type="molecule type" value="Genomic_DNA"/>
</dbReference>
<reference evidence="2" key="2">
    <citation type="submission" date="2022-06" db="EMBL/GenBank/DDBJ databases">
        <authorList>
            <person name="Holder M.E."/>
            <person name="Ajami N.J."/>
            <person name="Petrosino J.F."/>
        </authorList>
    </citation>
    <scope>NUCLEOTIDE SEQUENCE</scope>
    <source>
        <strain evidence="2">RMA 8861</strain>
    </source>
</reference>
<evidence type="ECO:0000313" key="2">
    <source>
        <dbReference type="EMBL" id="USS00548.1"/>
    </source>
</evidence>
<evidence type="ECO:0000313" key="4">
    <source>
        <dbReference type="Proteomes" id="UP001055437"/>
    </source>
</evidence>
<dbReference type="EMBL" id="CP099799">
    <property type="protein sequence ID" value="USS00548.1"/>
    <property type="molecule type" value="Genomic_DNA"/>
</dbReference>
<dbReference type="Proteomes" id="UP001055437">
    <property type="component" value="Chromosome"/>
</dbReference>
<keyword evidence="4" id="KW-1185">Reference proteome</keyword>
<gene>
    <name evidence="1" type="ORF">CP523_05575</name>
    <name evidence="2" type="ORF">NH397_13830</name>
</gene>
<evidence type="ECO:0000313" key="3">
    <source>
        <dbReference type="Proteomes" id="UP000280586"/>
    </source>
</evidence>
<dbReference type="Proteomes" id="UP000280586">
    <property type="component" value="Chromosome"/>
</dbReference>